<evidence type="ECO:0000256" key="6">
    <source>
        <dbReference type="ARBA" id="ARBA00023212"/>
    </source>
</evidence>
<dbReference type="PANTHER" id="PTHR47969">
    <property type="entry name" value="CHROMOSOME-ASSOCIATED KINESIN KIF4A-RELATED"/>
    <property type="match status" value="1"/>
</dbReference>
<accession>A0A974H769</accession>
<evidence type="ECO:0000313" key="10">
    <source>
        <dbReference type="Proteomes" id="UP000694892"/>
    </source>
</evidence>
<keyword evidence="5" id="KW-0175">Coiled coil</keyword>
<dbReference type="Proteomes" id="UP000694892">
    <property type="component" value="Chromosome 8L"/>
</dbReference>
<evidence type="ECO:0000256" key="7">
    <source>
        <dbReference type="PROSITE-ProRule" id="PRU00283"/>
    </source>
</evidence>
<protein>
    <recommendedName>
        <fullName evidence="8">Kinesin motor domain-containing protein</fullName>
    </recommendedName>
</protein>
<gene>
    <name evidence="9" type="ORF">XELAEV_18038724mg</name>
</gene>
<dbReference type="GO" id="GO:0003777">
    <property type="term" value="F:microtubule motor activity"/>
    <property type="evidence" value="ECO:0007669"/>
    <property type="project" value="InterPro"/>
</dbReference>
<dbReference type="AlphaFoldDB" id="A0A974H769"/>
<dbReference type="Gene3D" id="3.40.850.10">
    <property type="entry name" value="Kinesin motor domain"/>
    <property type="match status" value="1"/>
</dbReference>
<sequence>MVIYFFLQLQRKEINHSQERHMKLVEEGIDCGLCYLLIRKKIRRSCALCKMGKDEYIPVRVALHCRPLVPKEHNEGCKTCLTFVLGEPQVKVGTEKSFTYDDVFDP</sequence>
<comment type="caution">
    <text evidence="7">Lacks conserved residue(s) required for the propagation of feature annotation.</text>
</comment>
<organism evidence="9 10">
    <name type="scientific">Xenopus laevis</name>
    <name type="common">African clawed frog</name>
    <dbReference type="NCBI Taxonomy" id="8355"/>
    <lineage>
        <taxon>Eukaryota</taxon>
        <taxon>Metazoa</taxon>
        <taxon>Chordata</taxon>
        <taxon>Craniata</taxon>
        <taxon>Vertebrata</taxon>
        <taxon>Euteleostomi</taxon>
        <taxon>Amphibia</taxon>
        <taxon>Batrachia</taxon>
        <taxon>Anura</taxon>
        <taxon>Pipoidea</taxon>
        <taxon>Pipidae</taxon>
        <taxon>Xenopodinae</taxon>
        <taxon>Xenopus</taxon>
        <taxon>Xenopus</taxon>
    </lineage>
</organism>
<feature type="domain" description="Kinesin motor" evidence="8">
    <location>
        <begin position="58"/>
        <end position="106"/>
    </location>
</feature>
<comment type="subcellular location">
    <subcellularLocation>
        <location evidence="1">Cytoplasm</location>
        <location evidence="1">Cytoskeleton</location>
    </subcellularLocation>
</comment>
<name>A0A974H769_XENLA</name>
<reference evidence="10" key="1">
    <citation type="journal article" date="2016" name="Nature">
        <title>Genome evolution in the allotetraploid frog Xenopus laevis.</title>
        <authorList>
            <person name="Session A.M."/>
            <person name="Uno Y."/>
            <person name="Kwon T."/>
            <person name="Chapman J.A."/>
            <person name="Toyoda A."/>
            <person name="Takahashi S."/>
            <person name="Fukui A."/>
            <person name="Hikosaka A."/>
            <person name="Suzuki A."/>
            <person name="Kondo M."/>
            <person name="van Heeringen S.J."/>
            <person name="Quigley I."/>
            <person name="Heinz S."/>
            <person name="Ogino H."/>
            <person name="Ochi H."/>
            <person name="Hellsten U."/>
            <person name="Lyons J.B."/>
            <person name="Simakov O."/>
            <person name="Putnam N."/>
            <person name="Stites J."/>
            <person name="Kuroki Y."/>
            <person name="Tanaka T."/>
            <person name="Michiue T."/>
            <person name="Watanabe M."/>
            <person name="Bogdanovic O."/>
            <person name="Lister R."/>
            <person name="Georgiou G."/>
            <person name="Paranjpe S.S."/>
            <person name="van Kruijsbergen I."/>
            <person name="Shu S."/>
            <person name="Carlson J."/>
            <person name="Kinoshita T."/>
            <person name="Ohta Y."/>
            <person name="Mawaribuchi S."/>
            <person name="Jenkins J."/>
            <person name="Grimwood J."/>
            <person name="Schmutz J."/>
            <person name="Mitros T."/>
            <person name="Mozaffari S.V."/>
            <person name="Suzuki Y."/>
            <person name="Haramoto Y."/>
            <person name="Yamamoto T.S."/>
            <person name="Takagi C."/>
            <person name="Heald R."/>
            <person name="Miller K."/>
            <person name="Haudenschild C."/>
            <person name="Kitzman J."/>
            <person name="Nakayama T."/>
            <person name="Izutsu Y."/>
            <person name="Robert J."/>
            <person name="Fortriede J."/>
            <person name="Burns K."/>
            <person name="Lotay V."/>
            <person name="Karimi K."/>
            <person name="Yasuoka Y."/>
            <person name="Dichmann D.S."/>
            <person name="Flajnik M.F."/>
            <person name="Houston D.W."/>
            <person name="Shendure J."/>
            <person name="DuPasquier L."/>
            <person name="Vize P.D."/>
            <person name="Zorn A.M."/>
            <person name="Ito M."/>
            <person name="Marcotte E.M."/>
            <person name="Wallingford J.B."/>
            <person name="Ito Y."/>
            <person name="Asashima M."/>
            <person name="Ueno N."/>
            <person name="Matsuda Y."/>
            <person name="Veenstra G.J."/>
            <person name="Fujiyama A."/>
            <person name="Harland R.M."/>
            <person name="Taira M."/>
            <person name="Rokhsar D.S."/>
        </authorList>
    </citation>
    <scope>NUCLEOTIDE SEQUENCE [LARGE SCALE GENOMIC DNA]</scope>
    <source>
        <strain evidence="10">J</strain>
    </source>
</reference>
<dbReference type="InterPro" id="IPR027640">
    <property type="entry name" value="Kinesin-like_fam"/>
</dbReference>
<dbReference type="GO" id="GO:0005875">
    <property type="term" value="C:microtubule associated complex"/>
    <property type="evidence" value="ECO:0007669"/>
    <property type="project" value="TreeGrafter"/>
</dbReference>
<evidence type="ECO:0000313" key="9">
    <source>
        <dbReference type="EMBL" id="OCT67428.1"/>
    </source>
</evidence>
<keyword evidence="4" id="KW-0067">ATP-binding</keyword>
<evidence type="ECO:0000256" key="5">
    <source>
        <dbReference type="ARBA" id="ARBA00023054"/>
    </source>
</evidence>
<dbReference type="InterPro" id="IPR001752">
    <property type="entry name" value="Kinesin_motor_dom"/>
</dbReference>
<dbReference type="GO" id="GO:0008017">
    <property type="term" value="F:microtubule binding"/>
    <property type="evidence" value="ECO:0007669"/>
    <property type="project" value="InterPro"/>
</dbReference>
<dbReference type="GO" id="GO:0005524">
    <property type="term" value="F:ATP binding"/>
    <property type="evidence" value="ECO:0007669"/>
    <property type="project" value="UniProtKB-KW"/>
</dbReference>
<dbReference type="EMBL" id="CM004480">
    <property type="protein sequence ID" value="OCT67428.1"/>
    <property type="molecule type" value="Genomic_DNA"/>
</dbReference>
<evidence type="ECO:0000256" key="4">
    <source>
        <dbReference type="ARBA" id="ARBA00022840"/>
    </source>
</evidence>
<dbReference type="GO" id="GO:0007052">
    <property type="term" value="P:mitotic spindle organization"/>
    <property type="evidence" value="ECO:0007669"/>
    <property type="project" value="TreeGrafter"/>
</dbReference>
<dbReference type="PROSITE" id="PS50067">
    <property type="entry name" value="KINESIN_MOTOR_2"/>
    <property type="match status" value="1"/>
</dbReference>
<dbReference type="InterPro" id="IPR036961">
    <property type="entry name" value="Kinesin_motor_dom_sf"/>
</dbReference>
<dbReference type="GO" id="GO:0007018">
    <property type="term" value="P:microtubule-based movement"/>
    <property type="evidence" value="ECO:0007669"/>
    <property type="project" value="InterPro"/>
</dbReference>
<keyword evidence="2" id="KW-0963">Cytoplasm</keyword>
<evidence type="ECO:0000259" key="8">
    <source>
        <dbReference type="PROSITE" id="PS50067"/>
    </source>
</evidence>
<evidence type="ECO:0000256" key="3">
    <source>
        <dbReference type="ARBA" id="ARBA00022741"/>
    </source>
</evidence>
<dbReference type="GO" id="GO:0051231">
    <property type="term" value="P:spindle elongation"/>
    <property type="evidence" value="ECO:0007669"/>
    <property type="project" value="TreeGrafter"/>
</dbReference>
<evidence type="ECO:0000256" key="2">
    <source>
        <dbReference type="ARBA" id="ARBA00022490"/>
    </source>
</evidence>
<proteinExistence type="inferred from homology"/>
<comment type="similarity">
    <text evidence="7">Belongs to the TRAFAC class myosin-kinesin ATPase superfamily. Kinesin family.</text>
</comment>
<keyword evidence="3" id="KW-0547">Nucleotide-binding</keyword>
<dbReference type="PANTHER" id="PTHR47969:SF15">
    <property type="entry name" value="CHROMOSOME-ASSOCIATED KINESIN KIF4A-RELATED"/>
    <property type="match status" value="1"/>
</dbReference>
<keyword evidence="6" id="KW-0206">Cytoskeleton</keyword>
<evidence type="ECO:0000256" key="1">
    <source>
        <dbReference type="ARBA" id="ARBA00004245"/>
    </source>
</evidence>